<dbReference type="Proteomes" id="UP000672657">
    <property type="component" value="Unassembled WGS sequence"/>
</dbReference>
<proteinExistence type="predicted"/>
<evidence type="ECO:0000256" key="1">
    <source>
        <dbReference type="SAM" id="SignalP"/>
    </source>
</evidence>
<keyword evidence="1" id="KW-0732">Signal</keyword>
<evidence type="ECO:0008006" key="4">
    <source>
        <dbReference type="Google" id="ProtNLM"/>
    </source>
</evidence>
<reference evidence="2 3" key="1">
    <citation type="submission" date="2021-03" db="EMBL/GenBank/DDBJ databases">
        <authorList>
            <person name="Peeters C."/>
        </authorList>
    </citation>
    <scope>NUCLEOTIDE SEQUENCE [LARGE SCALE GENOMIC DNA]</scope>
    <source>
        <strain evidence="2 3">LMG 26411</strain>
    </source>
</reference>
<keyword evidence="3" id="KW-1185">Reference proteome</keyword>
<feature type="signal peptide" evidence="1">
    <location>
        <begin position="1"/>
        <end position="22"/>
    </location>
</feature>
<evidence type="ECO:0000313" key="3">
    <source>
        <dbReference type="Proteomes" id="UP000672657"/>
    </source>
</evidence>
<gene>
    <name evidence="2" type="ORF">LMG26411_04296</name>
</gene>
<comment type="caution">
    <text evidence="2">The sequence shown here is derived from an EMBL/GenBank/DDBJ whole genome shotgun (WGS) entry which is preliminary data.</text>
</comment>
<name>A0ABM8TL40_9BURK</name>
<sequence>MNITIVKRLILSALSLGLGACAVPPPYTATGDRSTQARLRVKAADRYAYPALMVVKTEDDSEPKEQFLAIFNKGWMGMGRTPKESELIGMPEAPGADTNMPVLERYVTGGHKMRLRFEARLDGALICGSSGAFTPDKGRDYELVVSILGTSPGGNGQCGLMLYELVGNRNTYERQALMLGPLPLRNSN</sequence>
<organism evidence="2 3">
    <name type="scientific">Cupriavidus numazuensis</name>
    <dbReference type="NCBI Taxonomy" id="221992"/>
    <lineage>
        <taxon>Bacteria</taxon>
        <taxon>Pseudomonadati</taxon>
        <taxon>Pseudomonadota</taxon>
        <taxon>Betaproteobacteria</taxon>
        <taxon>Burkholderiales</taxon>
        <taxon>Burkholderiaceae</taxon>
        <taxon>Cupriavidus</taxon>
    </lineage>
</organism>
<protein>
    <recommendedName>
        <fullName evidence="4">Lipoprotein</fullName>
    </recommendedName>
</protein>
<accession>A0ABM8TL40</accession>
<dbReference type="EMBL" id="CAJPVI010000027">
    <property type="protein sequence ID" value="CAG2152888.1"/>
    <property type="molecule type" value="Genomic_DNA"/>
</dbReference>
<feature type="chain" id="PRO_5045907115" description="Lipoprotein" evidence="1">
    <location>
        <begin position="23"/>
        <end position="188"/>
    </location>
</feature>
<evidence type="ECO:0000313" key="2">
    <source>
        <dbReference type="EMBL" id="CAG2152888.1"/>
    </source>
</evidence>
<dbReference type="PROSITE" id="PS51257">
    <property type="entry name" value="PROKAR_LIPOPROTEIN"/>
    <property type="match status" value="1"/>
</dbReference>